<dbReference type="Pfam" id="PF02463">
    <property type="entry name" value="SMC_N"/>
    <property type="match status" value="1"/>
</dbReference>
<dbReference type="HOGENOM" id="CLU_018297_3_1_6"/>
<dbReference type="GO" id="GO:0006281">
    <property type="term" value="P:DNA repair"/>
    <property type="evidence" value="ECO:0007669"/>
    <property type="project" value="UniProtKB-KW"/>
</dbReference>
<dbReference type="AlphaFoldDB" id="A0A090IJY9"/>
<keyword evidence="6" id="KW-0067">ATP-binding</keyword>
<evidence type="ECO:0000256" key="6">
    <source>
        <dbReference type="ARBA" id="ARBA00022840"/>
    </source>
</evidence>
<comment type="function">
    <text evidence="1 9">May be involved in recombinational repair of damaged DNA.</text>
</comment>
<dbReference type="FunFam" id="3.40.50.300:FF:000356">
    <property type="entry name" value="DNA repair protein RecN"/>
    <property type="match status" value="1"/>
</dbReference>
<proteinExistence type="inferred from homology"/>
<name>A0A090IJY9_9GAMM</name>
<dbReference type="GO" id="GO:0043590">
    <property type="term" value="C:bacterial nucleoid"/>
    <property type="evidence" value="ECO:0007669"/>
    <property type="project" value="TreeGrafter"/>
</dbReference>
<dbReference type="NCBIfam" id="NF008121">
    <property type="entry name" value="PRK10869.1"/>
    <property type="match status" value="1"/>
</dbReference>
<protein>
    <recommendedName>
        <fullName evidence="3 9">DNA repair protein RecN</fullName>
    </recommendedName>
    <alternativeName>
        <fullName evidence="8 9">Recombination protein N</fullName>
    </alternativeName>
</protein>
<dbReference type="InterPro" id="IPR004604">
    <property type="entry name" value="DNA_recomb/repair_RecN"/>
</dbReference>
<sequence length="553" mass="61386">MLTQLTIHNFAIVKFLELELKSGMTTVTGETGAGKSIAIDALGLALGSRADASTVRPGEKKAEISAIFTVESSSLAYKWLTEHELNNEDECILRRIITAEGRSKGYINGVPVPLQQLKALSQFLVQVHGQHAHQTLLKPEIQFAILDGYASHTKLQTSVRDSYRNWHNLADEEKKLIQNQQQRAARQQLLQYQVSELNEFALADGEYSQIEAEHKLLANSTELVQECMTSLDTLYENEDNTICSMLQIVTQRLENLLDMDPKLKSITDTLQEAVVLAEEAGNELRSYTDNLDRDPEKFEYLDERLGKALELARKHQVPADQLATHHQMLKAELDNIAGDDERIESIKLELQESEAKYHQQATKLSSSRQKYAKQLNKLITASMHELSMENGCFEITLESSEHKTPNPQGLDNINFLVSTNPGQPLQALGKVASGGELSRISLAIQVITAQKISTPTLIFDEVDVGISGQTASIVGKLLRQLGNKTQVMCVTHLPQVASKGHQQMFVSKTTDGKTTETCMKPLSQEKRIEELARLLGGDKITASTLSNAAEMLV</sequence>
<dbReference type="PATRIC" id="fig|80854.5.peg.3912"/>
<dbReference type="GO" id="GO:0009432">
    <property type="term" value="P:SOS response"/>
    <property type="evidence" value="ECO:0007669"/>
    <property type="project" value="TreeGrafter"/>
</dbReference>
<comment type="similarity">
    <text evidence="2 9">Belongs to the RecN family.</text>
</comment>
<dbReference type="CDD" id="cd03241">
    <property type="entry name" value="ABC_RecN"/>
    <property type="match status" value="2"/>
</dbReference>
<evidence type="ECO:0000256" key="3">
    <source>
        <dbReference type="ARBA" id="ARBA00021315"/>
    </source>
</evidence>
<evidence type="ECO:0000256" key="8">
    <source>
        <dbReference type="ARBA" id="ARBA00033408"/>
    </source>
</evidence>
<gene>
    <name evidence="10" type="ORF">NVI5450_2022</name>
</gene>
<keyword evidence="4" id="KW-0547">Nucleotide-binding</keyword>
<dbReference type="SUPFAM" id="SSF52540">
    <property type="entry name" value="P-loop containing nucleoside triphosphate hydrolases"/>
    <property type="match status" value="2"/>
</dbReference>
<dbReference type="Gene3D" id="3.40.50.300">
    <property type="entry name" value="P-loop containing nucleotide triphosphate hydrolases"/>
    <property type="match status" value="2"/>
</dbReference>
<dbReference type="InterPro" id="IPR027417">
    <property type="entry name" value="P-loop_NTPase"/>
</dbReference>
<dbReference type="OrthoDB" id="9806954at2"/>
<dbReference type="PANTHER" id="PTHR11059:SF0">
    <property type="entry name" value="DNA REPAIR PROTEIN RECN"/>
    <property type="match status" value="1"/>
</dbReference>
<dbReference type="FunFam" id="3.40.50.300:FF:000319">
    <property type="entry name" value="DNA repair protein RecN"/>
    <property type="match status" value="1"/>
</dbReference>
<evidence type="ECO:0000256" key="1">
    <source>
        <dbReference type="ARBA" id="ARBA00003618"/>
    </source>
</evidence>
<dbReference type="GO" id="GO:0006310">
    <property type="term" value="P:DNA recombination"/>
    <property type="evidence" value="ECO:0007669"/>
    <property type="project" value="InterPro"/>
</dbReference>
<dbReference type="InterPro" id="IPR003395">
    <property type="entry name" value="RecF/RecN/SMC_N"/>
</dbReference>
<evidence type="ECO:0000313" key="10">
    <source>
        <dbReference type="EMBL" id="SGY98037.1"/>
    </source>
</evidence>
<reference evidence="10 11" key="1">
    <citation type="submission" date="2016-11" db="EMBL/GenBank/DDBJ databases">
        <authorList>
            <person name="Jaros S."/>
            <person name="Januszkiewicz K."/>
            <person name="Wedrychowicz H."/>
        </authorList>
    </citation>
    <scope>NUCLEOTIDE SEQUENCE [LARGE SCALE GENOMIC DNA]</scope>
    <source>
        <strain evidence="10">NVI 5450</strain>
    </source>
</reference>
<evidence type="ECO:0000256" key="7">
    <source>
        <dbReference type="ARBA" id="ARBA00023204"/>
    </source>
</evidence>
<keyword evidence="5 9" id="KW-0227">DNA damage</keyword>
<dbReference type="RefSeq" id="WP_045111687.1">
    <property type="nucleotide sequence ID" value="NZ_CAWRBC010000163.1"/>
</dbReference>
<accession>A0A090IJY9</accession>
<dbReference type="PANTHER" id="PTHR11059">
    <property type="entry name" value="DNA REPAIR PROTEIN RECN"/>
    <property type="match status" value="1"/>
</dbReference>
<keyword evidence="7 9" id="KW-0234">DNA repair</keyword>
<evidence type="ECO:0000256" key="9">
    <source>
        <dbReference type="PIRNR" id="PIRNR003128"/>
    </source>
</evidence>
<dbReference type="NCBIfam" id="TIGR00634">
    <property type="entry name" value="recN"/>
    <property type="match status" value="1"/>
</dbReference>
<organism evidence="10 11">
    <name type="scientific">Moritella viscosa</name>
    <dbReference type="NCBI Taxonomy" id="80854"/>
    <lineage>
        <taxon>Bacteria</taxon>
        <taxon>Pseudomonadati</taxon>
        <taxon>Pseudomonadota</taxon>
        <taxon>Gammaproteobacteria</taxon>
        <taxon>Alteromonadales</taxon>
        <taxon>Moritellaceae</taxon>
        <taxon>Moritella</taxon>
    </lineage>
</organism>
<evidence type="ECO:0000256" key="5">
    <source>
        <dbReference type="ARBA" id="ARBA00022763"/>
    </source>
</evidence>
<dbReference type="STRING" id="80854.MVIS_3695"/>
<evidence type="ECO:0000256" key="2">
    <source>
        <dbReference type="ARBA" id="ARBA00009441"/>
    </source>
</evidence>
<dbReference type="KEGG" id="mvs:MVIS_3695"/>
<evidence type="ECO:0000256" key="4">
    <source>
        <dbReference type="ARBA" id="ARBA00022741"/>
    </source>
</evidence>
<dbReference type="PIRSF" id="PIRSF003128">
    <property type="entry name" value="RecN"/>
    <property type="match status" value="1"/>
</dbReference>
<dbReference type="Proteomes" id="UP000183794">
    <property type="component" value="Unassembled WGS sequence"/>
</dbReference>
<dbReference type="EMBL" id="FPLD01000055">
    <property type="protein sequence ID" value="SGY98037.1"/>
    <property type="molecule type" value="Genomic_DNA"/>
</dbReference>
<dbReference type="GO" id="GO:0005524">
    <property type="term" value="F:ATP binding"/>
    <property type="evidence" value="ECO:0007669"/>
    <property type="project" value="UniProtKB-KW"/>
</dbReference>
<evidence type="ECO:0000313" key="11">
    <source>
        <dbReference type="Proteomes" id="UP000183794"/>
    </source>
</evidence>